<dbReference type="Proteomes" id="UP000307440">
    <property type="component" value="Unassembled WGS sequence"/>
</dbReference>
<reference evidence="2 3" key="1">
    <citation type="journal article" date="2019" name="Nat. Ecol. Evol.">
        <title>Megaphylogeny resolves global patterns of mushroom evolution.</title>
        <authorList>
            <person name="Varga T."/>
            <person name="Krizsan K."/>
            <person name="Foldi C."/>
            <person name="Dima B."/>
            <person name="Sanchez-Garcia M."/>
            <person name="Sanchez-Ramirez S."/>
            <person name="Szollosi G.J."/>
            <person name="Szarkandi J.G."/>
            <person name="Papp V."/>
            <person name="Albert L."/>
            <person name="Andreopoulos W."/>
            <person name="Angelini C."/>
            <person name="Antonin V."/>
            <person name="Barry K.W."/>
            <person name="Bougher N.L."/>
            <person name="Buchanan P."/>
            <person name="Buyck B."/>
            <person name="Bense V."/>
            <person name="Catcheside P."/>
            <person name="Chovatia M."/>
            <person name="Cooper J."/>
            <person name="Damon W."/>
            <person name="Desjardin D."/>
            <person name="Finy P."/>
            <person name="Geml J."/>
            <person name="Haridas S."/>
            <person name="Hughes K."/>
            <person name="Justo A."/>
            <person name="Karasinski D."/>
            <person name="Kautmanova I."/>
            <person name="Kiss B."/>
            <person name="Kocsube S."/>
            <person name="Kotiranta H."/>
            <person name="LaButti K.M."/>
            <person name="Lechner B.E."/>
            <person name="Liimatainen K."/>
            <person name="Lipzen A."/>
            <person name="Lukacs Z."/>
            <person name="Mihaltcheva S."/>
            <person name="Morgado L.N."/>
            <person name="Niskanen T."/>
            <person name="Noordeloos M.E."/>
            <person name="Ohm R.A."/>
            <person name="Ortiz-Santana B."/>
            <person name="Ovrebo C."/>
            <person name="Racz N."/>
            <person name="Riley R."/>
            <person name="Savchenko A."/>
            <person name="Shiryaev A."/>
            <person name="Soop K."/>
            <person name="Spirin V."/>
            <person name="Szebenyi C."/>
            <person name="Tomsovsky M."/>
            <person name="Tulloss R.E."/>
            <person name="Uehling J."/>
            <person name="Grigoriev I.V."/>
            <person name="Vagvolgyi C."/>
            <person name="Papp T."/>
            <person name="Martin F.M."/>
            <person name="Miettinen O."/>
            <person name="Hibbett D.S."/>
            <person name="Nagy L.G."/>
        </authorList>
    </citation>
    <scope>NUCLEOTIDE SEQUENCE [LARGE SCALE GENOMIC DNA]</scope>
    <source>
        <strain evidence="2 3">CBS 121175</strain>
    </source>
</reference>
<proteinExistence type="predicted"/>
<evidence type="ECO:0000313" key="2">
    <source>
        <dbReference type="EMBL" id="TFK25619.1"/>
    </source>
</evidence>
<accession>A0A5C3KYB7</accession>
<dbReference type="AlphaFoldDB" id="A0A5C3KYB7"/>
<gene>
    <name evidence="2" type="ORF">FA15DRAFT_340260</name>
</gene>
<feature type="compositionally biased region" description="Polar residues" evidence="1">
    <location>
        <begin position="154"/>
        <end position="172"/>
    </location>
</feature>
<name>A0A5C3KYB7_COPMA</name>
<protein>
    <submittedName>
        <fullName evidence="2">Uncharacterized protein</fullName>
    </submittedName>
</protein>
<feature type="compositionally biased region" description="Low complexity" evidence="1">
    <location>
        <begin position="128"/>
        <end position="139"/>
    </location>
</feature>
<feature type="compositionally biased region" description="Acidic residues" evidence="1">
    <location>
        <begin position="11"/>
        <end position="39"/>
    </location>
</feature>
<evidence type="ECO:0000313" key="3">
    <source>
        <dbReference type="Proteomes" id="UP000307440"/>
    </source>
</evidence>
<organism evidence="2 3">
    <name type="scientific">Coprinopsis marcescibilis</name>
    <name type="common">Agaric fungus</name>
    <name type="synonym">Psathyrella marcescibilis</name>
    <dbReference type="NCBI Taxonomy" id="230819"/>
    <lineage>
        <taxon>Eukaryota</taxon>
        <taxon>Fungi</taxon>
        <taxon>Dikarya</taxon>
        <taxon>Basidiomycota</taxon>
        <taxon>Agaricomycotina</taxon>
        <taxon>Agaricomycetes</taxon>
        <taxon>Agaricomycetidae</taxon>
        <taxon>Agaricales</taxon>
        <taxon>Agaricineae</taxon>
        <taxon>Psathyrellaceae</taxon>
        <taxon>Coprinopsis</taxon>
    </lineage>
</organism>
<evidence type="ECO:0000256" key="1">
    <source>
        <dbReference type="SAM" id="MobiDB-lite"/>
    </source>
</evidence>
<dbReference type="EMBL" id="ML210184">
    <property type="protein sequence ID" value="TFK25619.1"/>
    <property type="molecule type" value="Genomic_DNA"/>
</dbReference>
<feature type="region of interest" description="Disordered" evidence="1">
    <location>
        <begin position="1"/>
        <end position="47"/>
    </location>
</feature>
<keyword evidence="3" id="KW-1185">Reference proteome</keyword>
<feature type="compositionally biased region" description="Polar residues" evidence="1">
    <location>
        <begin position="95"/>
        <end position="119"/>
    </location>
</feature>
<feature type="compositionally biased region" description="Low complexity" evidence="1">
    <location>
        <begin position="1"/>
        <end position="10"/>
    </location>
</feature>
<sequence length="274" mass="27966">MPELQSISNSSEDDYNDSESDSDDDFYGSDANEHDESDDGLPTLDWVTGTQTEGLALEQALTGLGFGLPAFDGSGRPLPAEDDLPDLEPIGAGEPSTQRSTPMEHTLSTNSPESVSTLLSLAPPIQPDPSTSSSTSSLNPDPPFVTDGRGRVVWTSSPQENVSQPASDSPSPAITAAVDSPDPSPPGAMPLPSSSSGSKALPPVVDTATRPTSAGFTTDGRGRVIGTGVSNGSDVERAGAASGTNSPAQRGMIGRMINAFVGSFIGDDVPGVPP</sequence>
<feature type="region of interest" description="Disordered" evidence="1">
    <location>
        <begin position="65"/>
        <end position="249"/>
    </location>
</feature>